<keyword evidence="2" id="KW-0812">Transmembrane</keyword>
<feature type="transmembrane region" description="Helical" evidence="2">
    <location>
        <begin position="609"/>
        <end position="627"/>
    </location>
</feature>
<dbReference type="EMBL" id="CVMT01000003">
    <property type="protein sequence ID" value="CRG87488.1"/>
    <property type="molecule type" value="Genomic_DNA"/>
</dbReference>
<evidence type="ECO:0000256" key="2">
    <source>
        <dbReference type="SAM" id="Phobius"/>
    </source>
</evidence>
<feature type="region of interest" description="Disordered" evidence="1">
    <location>
        <begin position="152"/>
        <end position="219"/>
    </location>
</feature>
<dbReference type="AlphaFoldDB" id="A0A0U1LVQ1"/>
<feature type="compositionally biased region" description="Basic and acidic residues" evidence="1">
    <location>
        <begin position="713"/>
        <end position="735"/>
    </location>
</feature>
<dbReference type="Gene3D" id="2.60.120.10">
    <property type="entry name" value="Jelly Rolls"/>
    <property type="match status" value="1"/>
</dbReference>
<keyword evidence="4" id="KW-1185">Reference proteome</keyword>
<dbReference type="OrthoDB" id="1708389at2759"/>
<evidence type="ECO:0000313" key="3">
    <source>
        <dbReference type="EMBL" id="CRG87488.1"/>
    </source>
</evidence>
<accession>A0A0U1LVQ1</accession>
<dbReference type="PANTHER" id="PTHR37402">
    <property type="entry name" value="GRAM DOMAIN-CONTAINING PROTEIN 4"/>
    <property type="match status" value="1"/>
</dbReference>
<feature type="compositionally biased region" description="Polar residues" evidence="1">
    <location>
        <begin position="333"/>
        <end position="347"/>
    </location>
</feature>
<evidence type="ECO:0000313" key="4">
    <source>
        <dbReference type="Proteomes" id="UP000054383"/>
    </source>
</evidence>
<sequence length="908" mass="103416">MSSFHPLSHLPLIRRLVTGHTSDSKSVFTHDDYINPVSPRAGLTTENEQSVPGFYLIHRTTNYPVEPQGPSNELSTENLARSKHAQGNIVCEIVDVPPVSVSSEKESVYMHRNQSLDYGVILKGSITLILDDGVEKTLSEGDVFVQRNASSQLSSIEDVDASDHREENGSQGESNRSKFMPKAVSQKLQKSSSQVPGNGGLADKNTPGGPGPSTDNFSVNPQRIISHEFLKNDPAFNPARLSGHKTPSTANVPRGSKLLHGDVKQATKGIARTVLHPRRKIIQHYQGKTAKSLSKATRPYLTPQADREFLAEYDALFEAEYSQASSSDQDQQRPNGTVFKNDSMENSMSREEGQIDENWIDDPSAIGVGRNYELRRKKVELLEAHRQSLAVAWITSRYIKRVRMAPWPMTQCLNFRDASFSETRGEDREARFRWENYIGELLLYFSRSFTARHVDEGASEISFDPVPLVERLVMSTEPWQAWLMSVRDLYRWETPRRTGCWYAVFAILWYTQHIIGFLVGRANFSHGLQSKAYEITDIKSMRESLDRVRGRSAQAHRCGELVDVYGRKKWIEPLIDEAAPFIHIQLGDLAAILEVLRNFYHWRNPSKTAATLVFFVSCLLVTLFASMEFCMKVFWFISINTFFLCWPIASRYPQYRYIVSPIRWVFWDIPSHPDWAIRFLQKHEILRRHEMCTHELSHGGYYSRKAAEQKESFEDAVERQEQRAEDELRDGKDSNSKYSTDMDSCTSSISFAVFRHGHQGHLIISSEGLSFIGKDHSLAALDPRKKRSNVIQELRWTYGFGCLAQMTKRHSPLSSKVAGIDSGLERLELEFLDSAIDDQTRTPSVRHQAITYGQIRGVRTRVETLDLNRAERDEVFNLIVGWNKTRWQVLSVPSGLTEKARAKKATRS</sequence>
<name>A0A0U1LVQ1_TALIS</name>
<protein>
    <submittedName>
        <fullName evidence="3">Pre-mRNA-processing-splicing factor 8</fullName>
    </submittedName>
</protein>
<feature type="region of interest" description="Disordered" evidence="1">
    <location>
        <begin position="237"/>
        <end position="256"/>
    </location>
</feature>
<dbReference type="InterPro" id="IPR014710">
    <property type="entry name" value="RmlC-like_jellyroll"/>
</dbReference>
<feature type="transmembrane region" description="Helical" evidence="2">
    <location>
        <begin position="633"/>
        <end position="649"/>
    </location>
</feature>
<proteinExistence type="predicted"/>
<dbReference type="PANTHER" id="PTHR37402:SF1">
    <property type="entry name" value="GRAM DOMAIN-CONTAINING PROTEIN 4"/>
    <property type="match status" value="1"/>
</dbReference>
<keyword evidence="2" id="KW-1133">Transmembrane helix</keyword>
<dbReference type="GO" id="GO:0006915">
    <property type="term" value="P:apoptotic process"/>
    <property type="evidence" value="ECO:0007669"/>
    <property type="project" value="InterPro"/>
</dbReference>
<evidence type="ECO:0000256" key="1">
    <source>
        <dbReference type="SAM" id="MobiDB-lite"/>
    </source>
</evidence>
<reference evidence="3 4" key="1">
    <citation type="submission" date="2015-04" db="EMBL/GenBank/DDBJ databases">
        <authorList>
            <person name="Syromyatnikov M.Y."/>
            <person name="Popov V.N."/>
        </authorList>
    </citation>
    <scope>NUCLEOTIDE SEQUENCE [LARGE SCALE GENOMIC DNA]</scope>
    <source>
        <strain evidence="3">WF-38-12</strain>
    </source>
</reference>
<dbReference type="InterPro" id="IPR037847">
    <property type="entry name" value="GRAMDC4"/>
</dbReference>
<feature type="region of interest" description="Disordered" evidence="1">
    <location>
        <begin position="321"/>
        <end position="356"/>
    </location>
</feature>
<dbReference type="STRING" id="28573.A0A0U1LVQ1"/>
<feature type="region of interest" description="Disordered" evidence="1">
    <location>
        <begin position="713"/>
        <end position="741"/>
    </location>
</feature>
<organism evidence="3 4">
    <name type="scientific">Talaromyces islandicus</name>
    <name type="common">Penicillium islandicum</name>
    <dbReference type="NCBI Taxonomy" id="28573"/>
    <lineage>
        <taxon>Eukaryota</taxon>
        <taxon>Fungi</taxon>
        <taxon>Dikarya</taxon>
        <taxon>Ascomycota</taxon>
        <taxon>Pezizomycotina</taxon>
        <taxon>Eurotiomycetes</taxon>
        <taxon>Eurotiomycetidae</taxon>
        <taxon>Eurotiales</taxon>
        <taxon>Trichocomaceae</taxon>
        <taxon>Talaromyces</taxon>
        <taxon>Talaromyces sect. Islandici</taxon>
    </lineage>
</organism>
<dbReference type="OMA" id="RVYRWEY"/>
<keyword evidence="2" id="KW-0472">Membrane</keyword>
<dbReference type="Proteomes" id="UP000054383">
    <property type="component" value="Unassembled WGS sequence"/>
</dbReference>
<gene>
    <name evidence="3" type="ORF">PISL3812_04506</name>
</gene>
<feature type="compositionally biased region" description="Low complexity" evidence="1">
    <location>
        <begin position="185"/>
        <end position="194"/>
    </location>
</feature>